<feature type="binding site" evidence="8">
    <location>
        <position position="166"/>
    </location>
    <ligand>
        <name>Na(+)</name>
        <dbReference type="ChEBI" id="CHEBI:29101"/>
    </ligand>
</feature>
<keyword evidence="7 8" id="KW-0915">Sodium</keyword>
<comment type="subcellular location">
    <subcellularLocation>
        <location evidence="1 8">Cytoplasm</location>
    </subcellularLocation>
</comment>
<comment type="similarity">
    <text evidence="2 8">Belongs to the peptidase T1B family. HslV subfamily.</text>
</comment>
<dbReference type="InterPro" id="IPR023333">
    <property type="entry name" value="Proteasome_suB-type"/>
</dbReference>
<keyword evidence="4 8" id="KW-0645">Protease</keyword>
<evidence type="ECO:0000256" key="4">
    <source>
        <dbReference type="ARBA" id="ARBA00022670"/>
    </source>
</evidence>
<dbReference type="NCBIfam" id="TIGR03692">
    <property type="entry name" value="ATP_dep_HslV"/>
    <property type="match status" value="1"/>
</dbReference>
<gene>
    <name evidence="8" type="primary">hslV</name>
    <name evidence="9" type="ORF">C7438_1361</name>
</gene>
<dbReference type="HAMAP" id="MF_00248">
    <property type="entry name" value="HslV"/>
    <property type="match status" value="1"/>
</dbReference>
<keyword evidence="8" id="KW-0888">Threonine protease</keyword>
<dbReference type="NCBIfam" id="NF003964">
    <property type="entry name" value="PRK05456.1"/>
    <property type="match status" value="1"/>
</dbReference>
<dbReference type="GO" id="GO:0009376">
    <property type="term" value="C:HslUV protease complex"/>
    <property type="evidence" value="ECO:0007669"/>
    <property type="project" value="UniProtKB-UniRule"/>
</dbReference>
<dbReference type="EMBL" id="RBIJ01000004">
    <property type="protein sequence ID" value="RKQ84183.1"/>
    <property type="molecule type" value="Genomic_DNA"/>
</dbReference>
<dbReference type="EC" id="3.4.25.2" evidence="8"/>
<comment type="subunit">
    <text evidence="8">A double ring-shaped homohexamer of HslV is capped on each side by a ring-shaped HslU homohexamer. The assembly of the HslU/HslV complex is dependent on binding of ATP.</text>
</comment>
<feature type="active site" evidence="8">
    <location>
        <position position="6"/>
    </location>
</feature>
<keyword evidence="5 8" id="KW-0479">Metal-binding</keyword>
<evidence type="ECO:0000256" key="2">
    <source>
        <dbReference type="ARBA" id="ARBA00006053"/>
    </source>
</evidence>
<protein>
    <recommendedName>
        <fullName evidence="8">ATP-dependent protease subunit HslV</fullName>
        <ecNumber evidence="8">3.4.25.2</ecNumber>
    </recommendedName>
</protein>
<dbReference type="Gene3D" id="3.60.20.10">
    <property type="entry name" value="Glutamine Phosphoribosylpyrophosphate, subunit 1, domain 1"/>
    <property type="match status" value="1"/>
</dbReference>
<dbReference type="GO" id="GO:0005839">
    <property type="term" value="C:proteasome core complex"/>
    <property type="evidence" value="ECO:0007669"/>
    <property type="project" value="InterPro"/>
</dbReference>
<reference evidence="9 10" key="1">
    <citation type="submission" date="2018-10" db="EMBL/GenBank/DDBJ databases">
        <title>Genomic Encyclopedia of Type Strains, Phase IV (KMG-IV): sequencing the most valuable type-strain genomes for metagenomic binning, comparative biology and taxonomic classification.</title>
        <authorList>
            <person name="Goeker M."/>
        </authorList>
    </citation>
    <scope>NUCLEOTIDE SEQUENCE [LARGE SCALE GENOMIC DNA]</scope>
    <source>
        <strain evidence="9 10">DSM 22653</strain>
    </source>
</reference>
<dbReference type="GO" id="GO:0004298">
    <property type="term" value="F:threonine-type endopeptidase activity"/>
    <property type="evidence" value="ECO:0007669"/>
    <property type="project" value="UniProtKB-KW"/>
</dbReference>
<dbReference type="RefSeq" id="WP_121444605.1">
    <property type="nucleotide sequence ID" value="NZ_RBIJ01000004.1"/>
</dbReference>
<comment type="activity regulation">
    <text evidence="8">Allosterically activated by HslU binding.</text>
</comment>
<evidence type="ECO:0000256" key="7">
    <source>
        <dbReference type="ARBA" id="ARBA00023053"/>
    </source>
</evidence>
<dbReference type="GO" id="GO:0046872">
    <property type="term" value="F:metal ion binding"/>
    <property type="evidence" value="ECO:0007669"/>
    <property type="project" value="UniProtKB-KW"/>
</dbReference>
<proteinExistence type="inferred from homology"/>
<evidence type="ECO:0000256" key="3">
    <source>
        <dbReference type="ARBA" id="ARBA00022490"/>
    </source>
</evidence>
<dbReference type="PANTHER" id="PTHR32194">
    <property type="entry name" value="METALLOPROTEASE TLDD"/>
    <property type="match status" value="1"/>
</dbReference>
<dbReference type="InterPro" id="IPR001353">
    <property type="entry name" value="Proteasome_sua/b"/>
</dbReference>
<feature type="binding site" evidence="8">
    <location>
        <position position="169"/>
    </location>
    <ligand>
        <name>Na(+)</name>
        <dbReference type="ChEBI" id="CHEBI:29101"/>
    </ligand>
</feature>
<keyword evidence="6 8" id="KW-0378">Hydrolase</keyword>
<dbReference type="PANTHER" id="PTHR32194:SF0">
    <property type="entry name" value="ATP-DEPENDENT PROTEASE SUBUNIT HSLV"/>
    <property type="match status" value="1"/>
</dbReference>
<keyword evidence="3 8" id="KW-0963">Cytoplasm</keyword>
<dbReference type="CDD" id="cd01913">
    <property type="entry name" value="protease_HslV"/>
    <property type="match status" value="1"/>
</dbReference>
<organism evidence="9 10">
    <name type="scientific">Brockia lithotrophica</name>
    <dbReference type="NCBI Taxonomy" id="933949"/>
    <lineage>
        <taxon>Bacteria</taxon>
        <taxon>Bacillati</taxon>
        <taxon>Bacillota</taxon>
        <taxon>Bacilli</taxon>
        <taxon>Bacillales</taxon>
        <taxon>Bacillales Family X. Incertae Sedis</taxon>
        <taxon>Brockia</taxon>
    </lineage>
</organism>
<dbReference type="OrthoDB" id="9804884at2"/>
<sequence length="179" mass="19175">MRIHGTTIVAVRKDGRAAMAGDGQVTFGQATVLKHGARKVRRLYGGKVLAGFAGAVADAITLFERFEGKLEAHHGNLARAAVELSKEWRTDRYLRRLEALLVVVDREAMFLLSGSGEVLEPDDGILAVGSGGAYALAAARALMRNAPDLTAADIARKSLEIASEICVYTNDRIVVEELG</sequence>
<evidence type="ECO:0000313" key="10">
    <source>
        <dbReference type="Proteomes" id="UP000267019"/>
    </source>
</evidence>
<comment type="function">
    <text evidence="8">Protease subunit of a proteasome-like degradation complex believed to be a general protein degrading machinery.</text>
</comment>
<dbReference type="AlphaFoldDB" id="A0A660KVY2"/>
<evidence type="ECO:0000256" key="1">
    <source>
        <dbReference type="ARBA" id="ARBA00004496"/>
    </source>
</evidence>
<name>A0A660KVY2_9BACL</name>
<dbReference type="PROSITE" id="PS51476">
    <property type="entry name" value="PROTEASOME_BETA_2"/>
    <property type="match status" value="1"/>
</dbReference>
<dbReference type="PIRSF" id="PIRSF039093">
    <property type="entry name" value="HslV"/>
    <property type="match status" value="1"/>
</dbReference>
<dbReference type="GO" id="GO:0051603">
    <property type="term" value="P:proteolysis involved in protein catabolic process"/>
    <property type="evidence" value="ECO:0007669"/>
    <property type="project" value="InterPro"/>
</dbReference>
<accession>A0A660KVY2</accession>
<dbReference type="InterPro" id="IPR029055">
    <property type="entry name" value="Ntn_hydrolases_N"/>
</dbReference>
<evidence type="ECO:0000256" key="6">
    <source>
        <dbReference type="ARBA" id="ARBA00022801"/>
    </source>
</evidence>
<comment type="catalytic activity">
    <reaction evidence="8">
        <text>ATP-dependent cleavage of peptide bonds with broad specificity.</text>
        <dbReference type="EC" id="3.4.25.2"/>
    </reaction>
</comment>
<evidence type="ECO:0000256" key="8">
    <source>
        <dbReference type="HAMAP-Rule" id="MF_00248"/>
    </source>
</evidence>
<dbReference type="Proteomes" id="UP000267019">
    <property type="component" value="Unassembled WGS sequence"/>
</dbReference>
<keyword evidence="8" id="KW-0021">Allosteric enzyme</keyword>
<evidence type="ECO:0000313" key="9">
    <source>
        <dbReference type="EMBL" id="RKQ84183.1"/>
    </source>
</evidence>
<dbReference type="InterPro" id="IPR022281">
    <property type="entry name" value="ATP-dep_Prtase_HsIV_su"/>
</dbReference>
<feature type="binding site" evidence="8">
    <location>
        <position position="163"/>
    </location>
    <ligand>
        <name>Na(+)</name>
        <dbReference type="ChEBI" id="CHEBI:29101"/>
    </ligand>
</feature>
<dbReference type="Pfam" id="PF00227">
    <property type="entry name" value="Proteasome"/>
    <property type="match status" value="1"/>
</dbReference>
<keyword evidence="10" id="KW-1185">Reference proteome</keyword>
<dbReference type="SUPFAM" id="SSF56235">
    <property type="entry name" value="N-terminal nucleophile aminohydrolases (Ntn hydrolases)"/>
    <property type="match status" value="1"/>
</dbReference>
<evidence type="ECO:0000256" key="5">
    <source>
        <dbReference type="ARBA" id="ARBA00022723"/>
    </source>
</evidence>
<comment type="caution">
    <text evidence="9">The sequence shown here is derived from an EMBL/GenBank/DDBJ whole genome shotgun (WGS) entry which is preliminary data.</text>
</comment>